<gene>
    <name evidence="3" type="ORF">KME15_10180</name>
</gene>
<feature type="domain" description="Peptidase C39" evidence="2">
    <location>
        <begin position="147"/>
        <end position="275"/>
    </location>
</feature>
<evidence type="ECO:0000256" key="1">
    <source>
        <dbReference type="SAM" id="Phobius"/>
    </source>
</evidence>
<protein>
    <recommendedName>
        <fullName evidence="2">Peptidase C39 domain-containing protein</fullName>
    </recommendedName>
</protein>
<dbReference type="GO" id="GO:0006508">
    <property type="term" value="P:proteolysis"/>
    <property type="evidence" value="ECO:0007669"/>
    <property type="project" value="InterPro"/>
</dbReference>
<feature type="transmembrane region" description="Helical" evidence="1">
    <location>
        <begin position="82"/>
        <end position="100"/>
    </location>
</feature>
<dbReference type="PROSITE" id="PS50990">
    <property type="entry name" value="PEPTIDASE_C39"/>
    <property type="match status" value="1"/>
</dbReference>
<keyword evidence="1" id="KW-0812">Transmembrane</keyword>
<feature type="transmembrane region" description="Helical" evidence="1">
    <location>
        <begin position="106"/>
        <end position="129"/>
    </location>
</feature>
<reference evidence="3" key="2">
    <citation type="journal article" date="2022" name="Microbiol. Resour. Announc.">
        <title>Metagenome Sequencing to Explore Phylogenomics of Terrestrial Cyanobacteria.</title>
        <authorList>
            <person name="Ward R.D."/>
            <person name="Stajich J.E."/>
            <person name="Johansen J.R."/>
            <person name="Huntemann M."/>
            <person name="Clum A."/>
            <person name="Foster B."/>
            <person name="Foster B."/>
            <person name="Roux S."/>
            <person name="Palaniappan K."/>
            <person name="Varghese N."/>
            <person name="Mukherjee S."/>
            <person name="Reddy T.B.K."/>
            <person name="Daum C."/>
            <person name="Copeland A."/>
            <person name="Chen I.A."/>
            <person name="Ivanova N.N."/>
            <person name="Kyrpides N.C."/>
            <person name="Shapiro N."/>
            <person name="Eloe-Fadrosh E.A."/>
            <person name="Pietrasiak N."/>
        </authorList>
    </citation>
    <scope>NUCLEOTIDE SEQUENCE</scope>
    <source>
        <strain evidence="3">UHER 2000/2452</strain>
    </source>
</reference>
<sequence length="363" mass="39314">MLIELIFTVLLGVLAFSLGRRLGRLMLHKGSTANNLFKGKTSVSLAFLGLYVGMLVLALYVPQLQALPLEWRVSGMRVTWTLIRVILLGFCGLAFTVSWQTARLQVVAVALLGVLGMGGFTATEAHFLAPIYASLEDNLRPNGVFQQTSDSSCAPAALATVLQLWGINATESSAAQLAGTSLLGTSMPQIIVAAQGFGMDGVELDTTWAQMRQINRPGVIATWLYSETGKAPHAIALLGMDDQSVIIGDPAFGKIYQVGKTEFLDRHWRNQYVPIFRPSDVTLTPAQSAELLYQSGFLSQPLGLASQDLASQPARLKVALQQFQMRLRVPPTGELDAKTALLLSGQFLDQVPRLDRTVTITPS</sequence>
<reference evidence="3" key="1">
    <citation type="submission" date="2021-05" db="EMBL/GenBank/DDBJ databases">
        <authorList>
            <person name="Pietrasiak N."/>
            <person name="Ward R."/>
            <person name="Stajich J.E."/>
            <person name="Kurbessoian T."/>
        </authorList>
    </citation>
    <scope>NUCLEOTIDE SEQUENCE</scope>
    <source>
        <strain evidence="3">UHER 2000/2452</strain>
    </source>
</reference>
<accession>A0A951UM90</accession>
<keyword evidence="1" id="KW-1133">Transmembrane helix</keyword>
<organism evidence="3 4">
    <name type="scientific">Drouetiella hepatica Uher 2000/2452</name>
    <dbReference type="NCBI Taxonomy" id="904376"/>
    <lineage>
        <taxon>Bacteria</taxon>
        <taxon>Bacillati</taxon>
        <taxon>Cyanobacteriota</taxon>
        <taxon>Cyanophyceae</taxon>
        <taxon>Oculatellales</taxon>
        <taxon>Oculatellaceae</taxon>
        <taxon>Drouetiella</taxon>
    </lineage>
</organism>
<evidence type="ECO:0000313" key="4">
    <source>
        <dbReference type="Proteomes" id="UP000757435"/>
    </source>
</evidence>
<dbReference type="Proteomes" id="UP000757435">
    <property type="component" value="Unassembled WGS sequence"/>
</dbReference>
<keyword evidence="1" id="KW-0472">Membrane</keyword>
<dbReference type="EMBL" id="JAHHHD010000009">
    <property type="protein sequence ID" value="MBW4659032.1"/>
    <property type="molecule type" value="Genomic_DNA"/>
</dbReference>
<name>A0A951UM90_9CYAN</name>
<dbReference type="InterPro" id="IPR005074">
    <property type="entry name" value="Peptidase_C39"/>
</dbReference>
<proteinExistence type="predicted"/>
<dbReference type="GO" id="GO:0016020">
    <property type="term" value="C:membrane"/>
    <property type="evidence" value="ECO:0007669"/>
    <property type="project" value="InterPro"/>
</dbReference>
<evidence type="ECO:0000259" key="2">
    <source>
        <dbReference type="PROSITE" id="PS50990"/>
    </source>
</evidence>
<comment type="caution">
    <text evidence="3">The sequence shown here is derived from an EMBL/GenBank/DDBJ whole genome shotgun (WGS) entry which is preliminary data.</text>
</comment>
<evidence type="ECO:0000313" key="3">
    <source>
        <dbReference type="EMBL" id="MBW4659032.1"/>
    </source>
</evidence>
<feature type="transmembrane region" description="Helical" evidence="1">
    <location>
        <begin position="43"/>
        <end position="61"/>
    </location>
</feature>
<dbReference type="GO" id="GO:0005524">
    <property type="term" value="F:ATP binding"/>
    <property type="evidence" value="ECO:0007669"/>
    <property type="project" value="InterPro"/>
</dbReference>
<dbReference type="AlphaFoldDB" id="A0A951UM90"/>
<dbReference type="Gene3D" id="3.90.70.10">
    <property type="entry name" value="Cysteine proteinases"/>
    <property type="match status" value="1"/>
</dbReference>
<dbReference type="GO" id="GO:0008233">
    <property type="term" value="F:peptidase activity"/>
    <property type="evidence" value="ECO:0007669"/>
    <property type="project" value="InterPro"/>
</dbReference>
<dbReference type="Pfam" id="PF03412">
    <property type="entry name" value="Peptidase_C39"/>
    <property type="match status" value="1"/>
</dbReference>